<accession>D0LM36</accession>
<dbReference type="Proteomes" id="UP000001880">
    <property type="component" value="Chromosome"/>
</dbReference>
<dbReference type="SUPFAM" id="SSF47384">
    <property type="entry name" value="Homodimeric domain of signal transducing histidine kinase"/>
    <property type="match status" value="1"/>
</dbReference>
<evidence type="ECO:0000256" key="3">
    <source>
        <dbReference type="ARBA" id="ARBA00022553"/>
    </source>
</evidence>
<keyword evidence="3" id="KW-0597">Phosphoprotein</keyword>
<dbReference type="GO" id="GO:0005524">
    <property type="term" value="F:ATP binding"/>
    <property type="evidence" value="ECO:0007669"/>
    <property type="project" value="UniProtKB-KW"/>
</dbReference>
<dbReference type="Gene3D" id="1.10.287.130">
    <property type="match status" value="1"/>
</dbReference>
<dbReference type="InterPro" id="IPR004358">
    <property type="entry name" value="Sig_transdc_His_kin-like_C"/>
</dbReference>
<evidence type="ECO:0000259" key="10">
    <source>
        <dbReference type="PROSITE" id="PS50011"/>
    </source>
</evidence>
<dbReference type="InterPro" id="IPR003594">
    <property type="entry name" value="HATPase_dom"/>
</dbReference>
<dbReference type="InterPro" id="IPR003661">
    <property type="entry name" value="HisK_dim/P_dom"/>
</dbReference>
<evidence type="ECO:0000256" key="9">
    <source>
        <dbReference type="SAM" id="MobiDB-lite"/>
    </source>
</evidence>
<comment type="catalytic activity">
    <reaction evidence="1">
        <text>ATP + protein L-histidine = ADP + protein N-phospho-L-histidine.</text>
        <dbReference type="EC" id="2.7.13.3"/>
    </reaction>
</comment>
<sequence length="746" mass="80263">MSGGVGGAPVRGLLAPGTMVGGFRIQNHLASGHYGSMYVAEEPEGERKVAIKVLHPELVSFGEPFIRFMREARILDLVRHPKVVEVYDSGILADGRAFLVMEFLEGEDLGSYLRKHGRLSPARSVEILEAVCDALSHAHARSVVHRGLKPSNVFLCSGEAQRIVLLDFVLAKLSEHNSIELTSSRLAVGSPSSLAPEQIRGKPVDARTDVYGLGVLLYQILTARPPFESESWVAVQHLHLHAPRPRPSRYAPLSPLLDEVVMRAMDPDPSVRHASAAAFLDALRRAVEDLGERAPAAPEPSAASAASDAIENSSVTMPAVAVYVDVRTAHDGDEDDDVVLDATDAVLERAGQVFTERGFQIALETSSATLYVRSGSSDGEMAPRERLEAVGAALALRAMIAEEVPAGPWLRVNITLHSGRMRFRDGRPLEGELLRVESWAPDAPVGDVLGTERAFSGLKVESEPLAEGSSLLRLRGLKADAMSLFDDDELADDDAQAESEAGEAAAGGLNDPRVMHLEMMAQIGRHTAGIVHDLRSPLTVIRGSLELVLDNTESRGELTDSERKILSNAYQCAEQMTDMISLILKASAIKSYSAGTRKILSVGDLVDNALKLVSKELRRKATIRVNHDGSSWVFGSPLRLTQVLINLIVNASQAIPKRGRIDIETCTTNDGRVLITVRDNGVGMTPDVLARVFEPYFSTKDAGEGTGLGLSLAHAIIKEHGGEIQLSSTPGQGSSFIIDLPAADVP</sequence>
<organism evidence="12 13">
    <name type="scientific">Haliangium ochraceum (strain DSM 14365 / JCM 11303 / SMP-2)</name>
    <dbReference type="NCBI Taxonomy" id="502025"/>
    <lineage>
        <taxon>Bacteria</taxon>
        <taxon>Pseudomonadati</taxon>
        <taxon>Myxococcota</taxon>
        <taxon>Polyangia</taxon>
        <taxon>Haliangiales</taxon>
        <taxon>Kofleriaceae</taxon>
        <taxon>Haliangium</taxon>
    </lineage>
</organism>
<dbReference type="InterPro" id="IPR005467">
    <property type="entry name" value="His_kinase_dom"/>
</dbReference>
<gene>
    <name evidence="12" type="ordered locus">Hoch_2683</name>
</gene>
<evidence type="ECO:0000313" key="12">
    <source>
        <dbReference type="EMBL" id="ACY15214.1"/>
    </source>
</evidence>
<keyword evidence="13" id="KW-1185">Reference proteome</keyword>
<dbReference type="eggNOG" id="COG0515">
    <property type="taxonomic scope" value="Bacteria"/>
</dbReference>
<dbReference type="SMART" id="SM00387">
    <property type="entry name" value="HATPase_c"/>
    <property type="match status" value="1"/>
</dbReference>
<dbReference type="InterPro" id="IPR036097">
    <property type="entry name" value="HisK_dim/P_sf"/>
</dbReference>
<dbReference type="PROSITE" id="PS50011">
    <property type="entry name" value="PROTEIN_KINASE_DOM"/>
    <property type="match status" value="1"/>
</dbReference>
<feature type="region of interest" description="Disordered" evidence="9">
    <location>
        <begin position="291"/>
        <end position="310"/>
    </location>
</feature>
<dbReference type="InterPro" id="IPR036890">
    <property type="entry name" value="HATPase_C_sf"/>
</dbReference>
<evidence type="ECO:0000256" key="8">
    <source>
        <dbReference type="ARBA" id="ARBA00023012"/>
    </source>
</evidence>
<evidence type="ECO:0000256" key="5">
    <source>
        <dbReference type="ARBA" id="ARBA00022741"/>
    </source>
</evidence>
<evidence type="ECO:0000256" key="6">
    <source>
        <dbReference type="ARBA" id="ARBA00022777"/>
    </source>
</evidence>
<feature type="domain" description="Protein kinase" evidence="10">
    <location>
        <begin position="23"/>
        <end position="284"/>
    </location>
</feature>
<dbReference type="STRING" id="502025.Hoch_2683"/>
<dbReference type="PANTHER" id="PTHR43065:SF46">
    <property type="entry name" value="C4-DICARBOXYLATE TRANSPORT SENSOR PROTEIN DCTB"/>
    <property type="match status" value="1"/>
</dbReference>
<dbReference type="CDD" id="cd14014">
    <property type="entry name" value="STKc_PknB_like"/>
    <property type="match status" value="1"/>
</dbReference>
<dbReference type="InterPro" id="IPR011009">
    <property type="entry name" value="Kinase-like_dom_sf"/>
</dbReference>
<dbReference type="SMART" id="SM00388">
    <property type="entry name" value="HisKA"/>
    <property type="match status" value="1"/>
</dbReference>
<dbReference type="EC" id="2.7.13.3" evidence="2"/>
<dbReference type="Gene3D" id="3.30.565.10">
    <property type="entry name" value="Histidine kinase-like ATPase, C-terminal domain"/>
    <property type="match status" value="1"/>
</dbReference>
<dbReference type="SUPFAM" id="SSF55874">
    <property type="entry name" value="ATPase domain of HSP90 chaperone/DNA topoisomerase II/histidine kinase"/>
    <property type="match status" value="1"/>
</dbReference>
<evidence type="ECO:0000256" key="2">
    <source>
        <dbReference type="ARBA" id="ARBA00012438"/>
    </source>
</evidence>
<evidence type="ECO:0000256" key="7">
    <source>
        <dbReference type="ARBA" id="ARBA00022840"/>
    </source>
</evidence>
<evidence type="ECO:0000256" key="1">
    <source>
        <dbReference type="ARBA" id="ARBA00000085"/>
    </source>
</evidence>
<dbReference type="HOGENOM" id="CLU_372461_0_0_7"/>
<dbReference type="EMBL" id="CP001804">
    <property type="protein sequence ID" value="ACY15214.1"/>
    <property type="molecule type" value="Genomic_DNA"/>
</dbReference>
<dbReference type="PROSITE" id="PS50109">
    <property type="entry name" value="HIS_KIN"/>
    <property type="match status" value="1"/>
</dbReference>
<feature type="domain" description="Histidine kinase" evidence="11">
    <location>
        <begin position="529"/>
        <end position="744"/>
    </location>
</feature>
<dbReference type="Gene3D" id="3.30.200.20">
    <property type="entry name" value="Phosphorylase Kinase, domain 1"/>
    <property type="match status" value="1"/>
</dbReference>
<dbReference type="Pfam" id="PF00512">
    <property type="entry name" value="HisKA"/>
    <property type="match status" value="1"/>
</dbReference>
<keyword evidence="5" id="KW-0547">Nucleotide-binding</keyword>
<keyword evidence="6" id="KW-0418">Kinase</keyword>
<dbReference type="SUPFAM" id="SSF56112">
    <property type="entry name" value="Protein kinase-like (PK-like)"/>
    <property type="match status" value="1"/>
</dbReference>
<dbReference type="Gene3D" id="1.10.510.10">
    <property type="entry name" value="Transferase(Phosphotransferase) domain 1"/>
    <property type="match status" value="1"/>
</dbReference>
<keyword evidence="8" id="KW-0902">Two-component regulatory system</keyword>
<dbReference type="AlphaFoldDB" id="D0LM36"/>
<evidence type="ECO:0000259" key="11">
    <source>
        <dbReference type="PROSITE" id="PS50109"/>
    </source>
</evidence>
<evidence type="ECO:0000256" key="4">
    <source>
        <dbReference type="ARBA" id="ARBA00022679"/>
    </source>
</evidence>
<reference evidence="12 13" key="1">
    <citation type="journal article" date="2010" name="Stand. Genomic Sci.">
        <title>Complete genome sequence of Haliangium ochraceum type strain (SMP-2).</title>
        <authorList>
            <consortium name="US DOE Joint Genome Institute (JGI-PGF)"/>
            <person name="Ivanova N."/>
            <person name="Daum C."/>
            <person name="Lang E."/>
            <person name="Abt B."/>
            <person name="Kopitz M."/>
            <person name="Saunders E."/>
            <person name="Lapidus A."/>
            <person name="Lucas S."/>
            <person name="Glavina Del Rio T."/>
            <person name="Nolan M."/>
            <person name="Tice H."/>
            <person name="Copeland A."/>
            <person name="Cheng J.F."/>
            <person name="Chen F."/>
            <person name="Bruce D."/>
            <person name="Goodwin L."/>
            <person name="Pitluck S."/>
            <person name="Mavromatis K."/>
            <person name="Pati A."/>
            <person name="Mikhailova N."/>
            <person name="Chen A."/>
            <person name="Palaniappan K."/>
            <person name="Land M."/>
            <person name="Hauser L."/>
            <person name="Chang Y.J."/>
            <person name="Jeffries C.D."/>
            <person name="Detter J.C."/>
            <person name="Brettin T."/>
            <person name="Rohde M."/>
            <person name="Goker M."/>
            <person name="Bristow J."/>
            <person name="Markowitz V."/>
            <person name="Eisen J.A."/>
            <person name="Hugenholtz P."/>
            <person name="Kyrpides N.C."/>
            <person name="Klenk H.P."/>
        </authorList>
    </citation>
    <scope>NUCLEOTIDE SEQUENCE [LARGE SCALE GENOMIC DNA]</scope>
    <source>
        <strain evidence="13">DSM 14365 / CIP 107738 / JCM 11303 / AJ 13395 / SMP-2</strain>
    </source>
</reference>
<dbReference type="PANTHER" id="PTHR43065">
    <property type="entry name" value="SENSOR HISTIDINE KINASE"/>
    <property type="match status" value="1"/>
</dbReference>
<dbReference type="CDD" id="cd00082">
    <property type="entry name" value="HisKA"/>
    <property type="match status" value="1"/>
</dbReference>
<dbReference type="PRINTS" id="PR00344">
    <property type="entry name" value="BCTRLSENSOR"/>
</dbReference>
<keyword evidence="4" id="KW-0808">Transferase</keyword>
<dbReference type="Pfam" id="PF00069">
    <property type="entry name" value="Pkinase"/>
    <property type="match status" value="1"/>
</dbReference>
<dbReference type="RefSeq" id="WP_012827822.1">
    <property type="nucleotide sequence ID" value="NC_013440.1"/>
</dbReference>
<name>D0LM36_HALO1</name>
<dbReference type="GO" id="GO:0000155">
    <property type="term" value="F:phosphorelay sensor kinase activity"/>
    <property type="evidence" value="ECO:0007669"/>
    <property type="project" value="InterPro"/>
</dbReference>
<protein>
    <recommendedName>
        <fullName evidence="2">histidine kinase</fullName>
        <ecNumber evidence="2">2.7.13.3</ecNumber>
    </recommendedName>
</protein>
<keyword evidence="7 12" id="KW-0067">ATP-binding</keyword>
<dbReference type="eggNOG" id="COG4191">
    <property type="taxonomic scope" value="Bacteria"/>
</dbReference>
<dbReference type="InterPro" id="IPR000719">
    <property type="entry name" value="Prot_kinase_dom"/>
</dbReference>
<dbReference type="Pfam" id="PF02518">
    <property type="entry name" value="HATPase_c"/>
    <property type="match status" value="1"/>
</dbReference>
<proteinExistence type="predicted"/>
<dbReference type="KEGG" id="hoh:Hoch_2683"/>
<evidence type="ECO:0000313" key="13">
    <source>
        <dbReference type="Proteomes" id="UP000001880"/>
    </source>
</evidence>
<feature type="compositionally biased region" description="Low complexity" evidence="9">
    <location>
        <begin position="294"/>
        <end position="309"/>
    </location>
</feature>